<comment type="caution">
    <text evidence="2">The sequence shown here is derived from an EMBL/GenBank/DDBJ whole genome shotgun (WGS) entry which is preliminary data.</text>
</comment>
<feature type="non-terminal residue" evidence="2">
    <location>
        <position position="83"/>
    </location>
</feature>
<accession>A0A8T2ZKW9</accession>
<keyword evidence="3" id="KW-1185">Reference proteome</keyword>
<dbReference type="Proteomes" id="UP000807159">
    <property type="component" value="Chromosome 2"/>
</dbReference>
<dbReference type="EMBL" id="JACEGQ020000002">
    <property type="protein sequence ID" value="KAH8518005.1"/>
    <property type="molecule type" value="Genomic_DNA"/>
</dbReference>
<reference evidence="2" key="1">
    <citation type="journal article" date="2021" name="J. Hered.">
        <title>Genome Assembly of Salicaceae Populus deltoides (Eastern Cottonwood) I-69 Based on Nanopore Sequencing and Hi-C Technologies.</title>
        <authorList>
            <person name="Bai S."/>
            <person name="Wu H."/>
            <person name="Zhang J."/>
            <person name="Pan Z."/>
            <person name="Zhao W."/>
            <person name="Li Z."/>
            <person name="Tong C."/>
        </authorList>
    </citation>
    <scope>NUCLEOTIDE SEQUENCE</scope>
    <source>
        <tissue evidence="2">Leaf</tissue>
    </source>
</reference>
<name>A0A8T2ZKW9_POPDE</name>
<feature type="region of interest" description="Disordered" evidence="1">
    <location>
        <begin position="63"/>
        <end position="83"/>
    </location>
</feature>
<gene>
    <name evidence="2" type="ORF">H0E87_005786</name>
</gene>
<dbReference type="AlphaFoldDB" id="A0A8T2ZKW9"/>
<organism evidence="2 3">
    <name type="scientific">Populus deltoides</name>
    <name type="common">Eastern poplar</name>
    <name type="synonym">Eastern cottonwood</name>
    <dbReference type="NCBI Taxonomy" id="3696"/>
    <lineage>
        <taxon>Eukaryota</taxon>
        <taxon>Viridiplantae</taxon>
        <taxon>Streptophyta</taxon>
        <taxon>Embryophyta</taxon>
        <taxon>Tracheophyta</taxon>
        <taxon>Spermatophyta</taxon>
        <taxon>Magnoliopsida</taxon>
        <taxon>eudicotyledons</taxon>
        <taxon>Gunneridae</taxon>
        <taxon>Pentapetalae</taxon>
        <taxon>rosids</taxon>
        <taxon>fabids</taxon>
        <taxon>Malpighiales</taxon>
        <taxon>Salicaceae</taxon>
        <taxon>Saliceae</taxon>
        <taxon>Populus</taxon>
    </lineage>
</organism>
<evidence type="ECO:0000313" key="2">
    <source>
        <dbReference type="EMBL" id="KAH8518005.1"/>
    </source>
</evidence>
<sequence length="83" mass="9029">MKKAEEENTQRIPLRQEAREVSFANLGVEAVQEEIPRLKSPSLAHQNSGSSLVGAVVDTHAGSYKEVSQSRPLEVGDADRDSP</sequence>
<protein>
    <submittedName>
        <fullName evidence="2">Uncharacterized protein</fullName>
    </submittedName>
</protein>
<proteinExistence type="predicted"/>
<evidence type="ECO:0000313" key="3">
    <source>
        <dbReference type="Proteomes" id="UP000807159"/>
    </source>
</evidence>
<evidence type="ECO:0000256" key="1">
    <source>
        <dbReference type="SAM" id="MobiDB-lite"/>
    </source>
</evidence>